<keyword evidence="9" id="KW-1185">Reference proteome</keyword>
<dbReference type="Pfam" id="PF00067">
    <property type="entry name" value="p450"/>
    <property type="match status" value="1"/>
</dbReference>
<dbReference type="SUPFAM" id="SSF48264">
    <property type="entry name" value="Cytochrome P450"/>
    <property type="match status" value="1"/>
</dbReference>
<dbReference type="GO" id="GO:0006629">
    <property type="term" value="P:lipid metabolic process"/>
    <property type="evidence" value="ECO:0007669"/>
    <property type="project" value="UniProtKB-ARBA"/>
</dbReference>
<feature type="binding site" description="axial binding residue" evidence="6">
    <location>
        <position position="458"/>
    </location>
    <ligand>
        <name>heme</name>
        <dbReference type="ChEBI" id="CHEBI:30413"/>
    </ligand>
    <ligandPart>
        <name>Fe</name>
        <dbReference type="ChEBI" id="CHEBI:18248"/>
    </ligandPart>
</feature>
<dbReference type="Gene3D" id="1.10.630.10">
    <property type="entry name" value="Cytochrome P450"/>
    <property type="match status" value="1"/>
</dbReference>
<sequence length="516" mass="59826">MAFMLYPYLIYSPIILTFLYICYKHKNWSSSMPKNWPVLGMTPSLLWNFGSANEYVTDILRHNGGTFMFKGPWFSNTDMLITSDPANFRYISSTNFHNYPKGPHSREIFDVLGDGIFNCDSTLWELHRKTTISLFKNVGFLKVVEKTMWNNMEKKLMPVLDFKSKQGSKMDLQEIFQRLTFDSIISLLLAYDPETLSIDFPYNAFENAFTKSEEALFNRYFLPKFFWKLLNRLHIGNEKYLSEASKLSDKLLYKFIKANREKEATTTDNVEKEQVGDLCLLRGFMKEYKDQTGSFGDHDKFIKDTLFSLMVAGRDTTSSALTSFFYLLAKNPLAEGKIREEIHEKFGMKEGQKWKSFGSEDLEKLVYLQGALYETLRLFSPLPANQKISLQTDTLPSGHQVRKNSKIILHPYAMGHMETIWGDDCLEFKPERWISDKGGINYVPSYKFTAFHAGRRSCIGKEFSLIQMKIVAATMIYNYDIEVVEGYPRTQNASVFVQLKYGLMVKLNRRNEGNLN</sequence>
<accession>A0A2U1M2R1</accession>
<comment type="similarity">
    <text evidence="2 7">Belongs to the cytochrome P450 family.</text>
</comment>
<dbReference type="Proteomes" id="UP000245207">
    <property type="component" value="Unassembled WGS sequence"/>
</dbReference>
<keyword evidence="3 6" id="KW-0479">Metal-binding</keyword>
<evidence type="ECO:0000313" key="9">
    <source>
        <dbReference type="Proteomes" id="UP000245207"/>
    </source>
</evidence>
<dbReference type="STRING" id="35608.A0A2U1M2R1"/>
<dbReference type="GO" id="GO:0005506">
    <property type="term" value="F:iron ion binding"/>
    <property type="evidence" value="ECO:0007669"/>
    <property type="project" value="InterPro"/>
</dbReference>
<evidence type="ECO:0000256" key="5">
    <source>
        <dbReference type="ARBA" id="ARBA00023004"/>
    </source>
</evidence>
<reference evidence="8 9" key="1">
    <citation type="journal article" date="2018" name="Mol. Plant">
        <title>The genome of Artemisia annua provides insight into the evolution of Asteraceae family and artemisinin biosynthesis.</title>
        <authorList>
            <person name="Shen Q."/>
            <person name="Zhang L."/>
            <person name="Liao Z."/>
            <person name="Wang S."/>
            <person name="Yan T."/>
            <person name="Shi P."/>
            <person name="Liu M."/>
            <person name="Fu X."/>
            <person name="Pan Q."/>
            <person name="Wang Y."/>
            <person name="Lv Z."/>
            <person name="Lu X."/>
            <person name="Zhang F."/>
            <person name="Jiang W."/>
            <person name="Ma Y."/>
            <person name="Chen M."/>
            <person name="Hao X."/>
            <person name="Li L."/>
            <person name="Tang Y."/>
            <person name="Lv G."/>
            <person name="Zhou Y."/>
            <person name="Sun X."/>
            <person name="Brodelius P.E."/>
            <person name="Rose J.K.C."/>
            <person name="Tang K."/>
        </authorList>
    </citation>
    <scope>NUCLEOTIDE SEQUENCE [LARGE SCALE GENOMIC DNA]</scope>
    <source>
        <strain evidence="9">cv. Huhao1</strain>
        <tissue evidence="8">Leaf</tissue>
    </source>
</reference>
<keyword evidence="4 7" id="KW-0560">Oxidoreductase</keyword>
<evidence type="ECO:0000256" key="2">
    <source>
        <dbReference type="ARBA" id="ARBA00010617"/>
    </source>
</evidence>
<evidence type="ECO:0000256" key="1">
    <source>
        <dbReference type="ARBA" id="ARBA00001971"/>
    </source>
</evidence>
<comment type="cofactor">
    <cofactor evidence="1 6">
        <name>heme</name>
        <dbReference type="ChEBI" id="CHEBI:30413"/>
    </cofactor>
</comment>
<dbReference type="GO" id="GO:0004497">
    <property type="term" value="F:monooxygenase activity"/>
    <property type="evidence" value="ECO:0007669"/>
    <property type="project" value="UniProtKB-KW"/>
</dbReference>
<dbReference type="PANTHER" id="PTHR24296">
    <property type="entry name" value="CYTOCHROME P450"/>
    <property type="match status" value="1"/>
</dbReference>
<dbReference type="OrthoDB" id="1470350at2759"/>
<dbReference type="GO" id="GO:0016705">
    <property type="term" value="F:oxidoreductase activity, acting on paired donors, with incorporation or reduction of molecular oxygen"/>
    <property type="evidence" value="ECO:0007669"/>
    <property type="project" value="InterPro"/>
</dbReference>
<dbReference type="PROSITE" id="PS00086">
    <property type="entry name" value="CYTOCHROME_P450"/>
    <property type="match status" value="1"/>
</dbReference>
<dbReference type="AlphaFoldDB" id="A0A2U1M2R1"/>
<dbReference type="InterPro" id="IPR002401">
    <property type="entry name" value="Cyt_P450_E_grp-I"/>
</dbReference>
<comment type="caution">
    <text evidence="8">The sequence shown here is derived from an EMBL/GenBank/DDBJ whole genome shotgun (WGS) entry which is preliminary data.</text>
</comment>
<protein>
    <submittedName>
        <fullName evidence="8">Cytochrome P450</fullName>
    </submittedName>
</protein>
<proteinExistence type="inferred from homology"/>
<dbReference type="CDD" id="cd11064">
    <property type="entry name" value="CYP86A"/>
    <property type="match status" value="1"/>
</dbReference>
<keyword evidence="5 6" id="KW-0408">Iron</keyword>
<evidence type="ECO:0000256" key="7">
    <source>
        <dbReference type="RuleBase" id="RU000461"/>
    </source>
</evidence>
<dbReference type="InterPro" id="IPR036396">
    <property type="entry name" value="Cyt_P450_sf"/>
</dbReference>
<evidence type="ECO:0000313" key="8">
    <source>
        <dbReference type="EMBL" id="PWA55543.1"/>
    </source>
</evidence>
<dbReference type="GO" id="GO:0020037">
    <property type="term" value="F:heme binding"/>
    <property type="evidence" value="ECO:0007669"/>
    <property type="project" value="InterPro"/>
</dbReference>
<keyword evidence="6 7" id="KW-0349">Heme</keyword>
<evidence type="ECO:0000256" key="4">
    <source>
        <dbReference type="ARBA" id="ARBA00023002"/>
    </source>
</evidence>
<dbReference type="EMBL" id="PKPP01006728">
    <property type="protein sequence ID" value="PWA55543.1"/>
    <property type="molecule type" value="Genomic_DNA"/>
</dbReference>
<organism evidence="8 9">
    <name type="scientific">Artemisia annua</name>
    <name type="common">Sweet wormwood</name>
    <dbReference type="NCBI Taxonomy" id="35608"/>
    <lineage>
        <taxon>Eukaryota</taxon>
        <taxon>Viridiplantae</taxon>
        <taxon>Streptophyta</taxon>
        <taxon>Embryophyta</taxon>
        <taxon>Tracheophyta</taxon>
        <taxon>Spermatophyta</taxon>
        <taxon>Magnoliopsida</taxon>
        <taxon>eudicotyledons</taxon>
        <taxon>Gunneridae</taxon>
        <taxon>Pentapetalae</taxon>
        <taxon>asterids</taxon>
        <taxon>campanulids</taxon>
        <taxon>Asterales</taxon>
        <taxon>Asteraceae</taxon>
        <taxon>Asteroideae</taxon>
        <taxon>Anthemideae</taxon>
        <taxon>Artemisiinae</taxon>
        <taxon>Artemisia</taxon>
    </lineage>
</organism>
<evidence type="ECO:0000256" key="3">
    <source>
        <dbReference type="ARBA" id="ARBA00022723"/>
    </source>
</evidence>
<dbReference type="PRINTS" id="PR00463">
    <property type="entry name" value="EP450I"/>
</dbReference>
<name>A0A2U1M2R1_ARTAN</name>
<keyword evidence="7" id="KW-0503">Monooxygenase</keyword>
<gene>
    <name evidence="8" type="ORF">CTI12_AA426540</name>
</gene>
<dbReference type="PRINTS" id="PR00385">
    <property type="entry name" value="P450"/>
</dbReference>
<dbReference type="InterPro" id="IPR017972">
    <property type="entry name" value="Cyt_P450_CS"/>
</dbReference>
<dbReference type="InterPro" id="IPR001128">
    <property type="entry name" value="Cyt_P450"/>
</dbReference>
<evidence type="ECO:0000256" key="6">
    <source>
        <dbReference type="PIRSR" id="PIRSR602401-1"/>
    </source>
</evidence>